<evidence type="ECO:0000256" key="7">
    <source>
        <dbReference type="RuleBase" id="RU361113"/>
    </source>
</evidence>
<dbReference type="OrthoDB" id="5965864at2759"/>
<dbReference type="PANTHER" id="PTHR10981">
    <property type="entry name" value="BATTENIN"/>
    <property type="match status" value="1"/>
</dbReference>
<accession>A0A6P8J8J7</accession>
<dbReference type="GO" id="GO:0005765">
    <property type="term" value="C:lysosomal membrane"/>
    <property type="evidence" value="ECO:0007669"/>
    <property type="project" value="UniProtKB-SubCell"/>
</dbReference>
<gene>
    <name evidence="9" type="primary">LOC116307922</name>
</gene>
<feature type="transmembrane region" description="Helical" evidence="7">
    <location>
        <begin position="398"/>
        <end position="420"/>
    </location>
</feature>
<feature type="transmembrane region" description="Helical" evidence="7">
    <location>
        <begin position="177"/>
        <end position="196"/>
    </location>
</feature>
<dbReference type="GO" id="GO:0051453">
    <property type="term" value="P:regulation of intracellular pH"/>
    <property type="evidence" value="ECO:0007669"/>
    <property type="project" value="TreeGrafter"/>
</dbReference>
<sequence length="454" mass="50714">MLATLTMKEMNTKKLTTKSDSERTQQGNVFPAFALFGCFFTSLTSVILAGTQDTLAGTYKPSTTVLLAGVVPLLIVDVIAPYFVNRIPNLVLVFTASISVSVGLIILAYADVEWKIAAVALLAFGVAVGTITIVSLTSYFEPSAVSAYSSGTGVGFLLGPLYYTALTTWFCVSPNTTLTIVSPLPLSYFVLYYFIIKNIRKKASDSDEEVVYTKIDDTDTEDVEDSEIKKERKQETKDKCTRKTDDVFLSRKEKMLILAKLFSLTLVPGFIGFCSQYLLTQTVITTIAYKNAPFTPRDHYQYYFFIFALGEMIGRSHHLILSKTRLLYTPTRLLLWLFSSTEMLILCFAILESWYRFLPNVGILLFFVFFAGFTQGMVYVNMLGLLHLKFEGEEREFVMGYAVVPRGLGMFTAGLVGFFVEPLLLKHCISLFKESTSCLTRSESLVSITSKCLT</sequence>
<dbReference type="Pfam" id="PF02487">
    <property type="entry name" value="CLN3"/>
    <property type="match status" value="1"/>
</dbReference>
<feature type="transmembrane region" description="Helical" evidence="7">
    <location>
        <begin position="333"/>
        <end position="351"/>
    </location>
</feature>
<keyword evidence="5 7" id="KW-1133">Transmembrane helix</keyword>
<dbReference type="GeneID" id="116307922"/>
<reference evidence="9" key="1">
    <citation type="submission" date="2025-08" db="UniProtKB">
        <authorList>
            <consortium name="RefSeq"/>
        </authorList>
    </citation>
    <scope>IDENTIFICATION</scope>
    <source>
        <tissue evidence="9">Tentacle</tissue>
    </source>
</reference>
<evidence type="ECO:0000256" key="3">
    <source>
        <dbReference type="ARBA" id="ARBA00022448"/>
    </source>
</evidence>
<keyword evidence="8" id="KW-1185">Reference proteome</keyword>
<feature type="transmembrane region" description="Helical" evidence="7">
    <location>
        <begin position="63"/>
        <end position="83"/>
    </location>
</feature>
<feature type="transmembrane region" description="Helical" evidence="7">
    <location>
        <begin position="147"/>
        <end position="165"/>
    </location>
</feature>
<evidence type="ECO:0000256" key="5">
    <source>
        <dbReference type="ARBA" id="ARBA00022989"/>
    </source>
</evidence>
<dbReference type="SUPFAM" id="SSF103473">
    <property type="entry name" value="MFS general substrate transporter"/>
    <property type="match status" value="1"/>
</dbReference>
<protein>
    <recommendedName>
        <fullName evidence="7">Battenin</fullName>
    </recommendedName>
</protein>
<evidence type="ECO:0000256" key="6">
    <source>
        <dbReference type="ARBA" id="ARBA00023136"/>
    </source>
</evidence>
<dbReference type="InParanoid" id="A0A6P8J8J7"/>
<feature type="transmembrane region" description="Helical" evidence="7">
    <location>
        <begin position="300"/>
        <end position="321"/>
    </location>
</feature>
<feature type="transmembrane region" description="Helical" evidence="7">
    <location>
        <begin position="90"/>
        <end position="110"/>
    </location>
</feature>
<feature type="transmembrane region" description="Helical" evidence="7">
    <location>
        <begin position="116"/>
        <end position="140"/>
    </location>
</feature>
<dbReference type="InterPro" id="IPR003492">
    <property type="entry name" value="Battenin_disease_Cln3"/>
</dbReference>
<comment type="subcellular location">
    <subcellularLocation>
        <location evidence="1">Endomembrane system</location>
        <topology evidence="1">Multi-pass membrane protein</topology>
    </subcellularLocation>
    <subcellularLocation>
        <location evidence="7">Lysosome membrane</location>
        <topology evidence="7">Multi-pass membrane protein</topology>
    </subcellularLocation>
</comment>
<evidence type="ECO:0000313" key="8">
    <source>
        <dbReference type="Proteomes" id="UP000515163"/>
    </source>
</evidence>
<keyword evidence="3" id="KW-0813">Transport</keyword>
<evidence type="ECO:0000256" key="4">
    <source>
        <dbReference type="ARBA" id="ARBA00022692"/>
    </source>
</evidence>
<dbReference type="InterPro" id="IPR036259">
    <property type="entry name" value="MFS_trans_sf"/>
</dbReference>
<keyword evidence="6 7" id="KW-0472">Membrane</keyword>
<keyword evidence="7" id="KW-0458">Lysosome</keyword>
<feature type="transmembrane region" description="Helical" evidence="7">
    <location>
        <begin position="261"/>
        <end position="280"/>
    </location>
</feature>
<dbReference type="KEGG" id="aten:116307922"/>
<feature type="transmembrane region" description="Helical" evidence="7">
    <location>
        <begin position="29"/>
        <end position="51"/>
    </location>
</feature>
<keyword evidence="4 7" id="KW-0812">Transmembrane</keyword>
<dbReference type="PRINTS" id="PR01315">
    <property type="entry name" value="BATTENIN"/>
</dbReference>
<comment type="similarity">
    <text evidence="2 7">Belongs to the battenin family.</text>
</comment>
<dbReference type="Proteomes" id="UP000515163">
    <property type="component" value="Unplaced"/>
</dbReference>
<dbReference type="GO" id="GO:0012505">
    <property type="term" value="C:endomembrane system"/>
    <property type="evidence" value="ECO:0007669"/>
    <property type="project" value="UniProtKB-SubCell"/>
</dbReference>
<feature type="transmembrane region" description="Helical" evidence="7">
    <location>
        <begin position="363"/>
        <end position="386"/>
    </location>
</feature>
<evidence type="ECO:0000256" key="2">
    <source>
        <dbReference type="ARBA" id="ARBA00007467"/>
    </source>
</evidence>
<evidence type="ECO:0000313" key="9">
    <source>
        <dbReference type="RefSeq" id="XP_031574108.1"/>
    </source>
</evidence>
<evidence type="ECO:0000256" key="1">
    <source>
        <dbReference type="ARBA" id="ARBA00004127"/>
    </source>
</evidence>
<dbReference type="AlphaFoldDB" id="A0A6P8J8J7"/>
<dbReference type="Gene3D" id="1.20.1250.20">
    <property type="entry name" value="MFS general substrate transporter like domains"/>
    <property type="match status" value="1"/>
</dbReference>
<proteinExistence type="inferred from homology"/>
<organism evidence="8 9">
    <name type="scientific">Actinia tenebrosa</name>
    <name type="common">Australian red waratah sea anemone</name>
    <dbReference type="NCBI Taxonomy" id="6105"/>
    <lineage>
        <taxon>Eukaryota</taxon>
        <taxon>Metazoa</taxon>
        <taxon>Cnidaria</taxon>
        <taxon>Anthozoa</taxon>
        <taxon>Hexacorallia</taxon>
        <taxon>Actiniaria</taxon>
        <taxon>Actiniidae</taxon>
        <taxon>Actinia</taxon>
    </lineage>
</organism>
<dbReference type="RefSeq" id="XP_031574108.1">
    <property type="nucleotide sequence ID" value="XM_031718248.1"/>
</dbReference>
<name>A0A6P8J8J7_ACTTE</name>
<dbReference type="PANTHER" id="PTHR10981:SF0">
    <property type="entry name" value="BATTENIN"/>
    <property type="match status" value="1"/>
</dbReference>